<dbReference type="EMBL" id="JACGCM010001193">
    <property type="protein sequence ID" value="KAF6159279.1"/>
    <property type="molecule type" value="Genomic_DNA"/>
</dbReference>
<dbReference type="AlphaFoldDB" id="A0A7J7MWG6"/>
<comment type="caution">
    <text evidence="1">The sequence shown here is derived from an EMBL/GenBank/DDBJ whole genome shotgun (WGS) entry which is preliminary data.</text>
</comment>
<dbReference type="OrthoDB" id="10253115at2759"/>
<organism evidence="1 2">
    <name type="scientific">Kingdonia uniflora</name>
    <dbReference type="NCBI Taxonomy" id="39325"/>
    <lineage>
        <taxon>Eukaryota</taxon>
        <taxon>Viridiplantae</taxon>
        <taxon>Streptophyta</taxon>
        <taxon>Embryophyta</taxon>
        <taxon>Tracheophyta</taxon>
        <taxon>Spermatophyta</taxon>
        <taxon>Magnoliopsida</taxon>
        <taxon>Ranunculales</taxon>
        <taxon>Circaeasteraceae</taxon>
        <taxon>Kingdonia</taxon>
    </lineage>
</organism>
<sequence length="129" mass="14261">MGGKCPHRKVKKRRLSGKTSRLDKFQVNGDDDVYDSLKIEACKARGATLRVHFKTNSVEIECVCDWDDENIVETAAISIAPVNGEPKELVILVDAISIAPVNSGPEKFIILVVLKEGLRCKPDKKGEQE</sequence>
<dbReference type="Proteomes" id="UP000541444">
    <property type="component" value="Unassembled WGS sequence"/>
</dbReference>
<proteinExistence type="predicted"/>
<gene>
    <name evidence="1" type="ORF">GIB67_032050</name>
</gene>
<accession>A0A7J7MWG6</accession>
<protein>
    <submittedName>
        <fullName evidence="1">Uncharacterized protein</fullName>
    </submittedName>
</protein>
<evidence type="ECO:0000313" key="1">
    <source>
        <dbReference type="EMBL" id="KAF6159279.1"/>
    </source>
</evidence>
<evidence type="ECO:0000313" key="2">
    <source>
        <dbReference type="Proteomes" id="UP000541444"/>
    </source>
</evidence>
<name>A0A7J7MWG6_9MAGN</name>
<keyword evidence="2" id="KW-1185">Reference proteome</keyword>
<reference evidence="1 2" key="1">
    <citation type="journal article" date="2020" name="IScience">
        <title>Genome Sequencing of the Endangered Kingdonia uniflora (Circaeasteraceae, Ranunculales) Reveals Potential Mechanisms of Evolutionary Specialization.</title>
        <authorList>
            <person name="Sun Y."/>
            <person name="Deng T."/>
            <person name="Zhang A."/>
            <person name="Moore M.J."/>
            <person name="Landis J.B."/>
            <person name="Lin N."/>
            <person name="Zhang H."/>
            <person name="Zhang X."/>
            <person name="Huang J."/>
            <person name="Zhang X."/>
            <person name="Sun H."/>
            <person name="Wang H."/>
        </authorList>
    </citation>
    <scope>NUCLEOTIDE SEQUENCE [LARGE SCALE GENOMIC DNA]</scope>
    <source>
        <strain evidence="1">TB1705</strain>
        <tissue evidence="1">Leaf</tissue>
    </source>
</reference>